<dbReference type="InterPro" id="IPR049551">
    <property type="entry name" value="PKS_DH_C"/>
</dbReference>
<dbReference type="Pfam" id="PF21089">
    <property type="entry name" value="PKS_DH_N"/>
    <property type="match status" value="1"/>
</dbReference>
<dbReference type="InterPro" id="IPR042104">
    <property type="entry name" value="PKS_dehydratase_sf"/>
</dbReference>
<protein>
    <submittedName>
        <fullName evidence="14">SDR family NAD(P)-dependent oxidoreductase</fullName>
    </submittedName>
</protein>
<dbReference type="InterPro" id="IPR015083">
    <property type="entry name" value="NorB/c/GfsB-D-like_docking"/>
</dbReference>
<gene>
    <name evidence="14" type="ORF">JE024_06995</name>
</gene>
<dbReference type="Pfam" id="PF02801">
    <property type="entry name" value="Ketoacyl-synt_C"/>
    <property type="match status" value="1"/>
</dbReference>
<dbReference type="Pfam" id="PF00109">
    <property type="entry name" value="ketoacyl-synt"/>
    <property type="match status" value="1"/>
</dbReference>
<dbReference type="SUPFAM" id="SSF51735">
    <property type="entry name" value="NAD(P)-binding Rossmann-fold domains"/>
    <property type="match status" value="2"/>
</dbReference>
<comment type="cofactor">
    <cofactor evidence="1">
        <name>pantetheine 4'-phosphate</name>
        <dbReference type="ChEBI" id="CHEBI:47942"/>
    </cofactor>
</comment>
<dbReference type="PROSITE" id="PS00606">
    <property type="entry name" value="KS3_1"/>
    <property type="match status" value="1"/>
</dbReference>
<organism evidence="14 15">
    <name type="scientific">Streptomyces zhihengii</name>
    <dbReference type="NCBI Taxonomy" id="1818004"/>
    <lineage>
        <taxon>Bacteria</taxon>
        <taxon>Bacillati</taxon>
        <taxon>Actinomycetota</taxon>
        <taxon>Actinomycetes</taxon>
        <taxon>Kitasatosporales</taxon>
        <taxon>Streptomycetaceae</taxon>
        <taxon>Streptomyces</taxon>
    </lineage>
</organism>
<dbReference type="InterPro" id="IPR032821">
    <property type="entry name" value="PKS_assoc"/>
</dbReference>
<keyword evidence="7" id="KW-0511">Multifunctional enzyme</keyword>
<dbReference type="InterPro" id="IPR016039">
    <property type="entry name" value="Thiolase-like"/>
</dbReference>
<dbReference type="InterPro" id="IPR014030">
    <property type="entry name" value="Ketoacyl_synth_N"/>
</dbReference>
<dbReference type="Gene3D" id="3.40.50.720">
    <property type="entry name" value="NAD(P)-binding Rossmann-like Domain"/>
    <property type="match status" value="1"/>
</dbReference>
<dbReference type="PROSITE" id="PS52004">
    <property type="entry name" value="KS3_2"/>
    <property type="match status" value="1"/>
</dbReference>
<dbReference type="InterPro" id="IPR057326">
    <property type="entry name" value="KR_dom"/>
</dbReference>
<dbReference type="Pfam" id="PF00550">
    <property type="entry name" value="PP-binding"/>
    <property type="match status" value="1"/>
</dbReference>
<comment type="pathway">
    <text evidence="2">Antibiotic biosynthesis.</text>
</comment>
<dbReference type="SMART" id="SM00826">
    <property type="entry name" value="PKS_DH"/>
    <property type="match status" value="1"/>
</dbReference>
<dbReference type="InterPro" id="IPR014031">
    <property type="entry name" value="Ketoacyl_synth_C"/>
</dbReference>
<dbReference type="SUPFAM" id="SSF52151">
    <property type="entry name" value="FabD/lysophospholipase-like"/>
    <property type="match status" value="1"/>
</dbReference>
<evidence type="ECO:0000256" key="4">
    <source>
        <dbReference type="ARBA" id="ARBA00022553"/>
    </source>
</evidence>
<keyword evidence="15" id="KW-1185">Reference proteome</keyword>
<dbReference type="SMART" id="SM00827">
    <property type="entry name" value="PKS_AT"/>
    <property type="match status" value="1"/>
</dbReference>
<feature type="region of interest" description="C-terminal hotdog fold" evidence="9">
    <location>
        <begin position="1073"/>
        <end position="1214"/>
    </location>
</feature>
<dbReference type="EMBL" id="JAFEJA010000001">
    <property type="protein sequence ID" value="MBM9618497.1"/>
    <property type="molecule type" value="Genomic_DNA"/>
</dbReference>
<dbReference type="Gene3D" id="3.30.70.3290">
    <property type="match status" value="1"/>
</dbReference>
<dbReference type="InterPro" id="IPR036291">
    <property type="entry name" value="NAD(P)-bd_dom_sf"/>
</dbReference>
<evidence type="ECO:0000256" key="8">
    <source>
        <dbReference type="ARBA" id="ARBA00023315"/>
    </source>
</evidence>
<feature type="compositionally biased region" description="Low complexity" evidence="10">
    <location>
        <begin position="1320"/>
        <end position="1341"/>
    </location>
</feature>
<dbReference type="InterPro" id="IPR049552">
    <property type="entry name" value="PKS_DH_N"/>
</dbReference>
<dbReference type="SMART" id="SM00825">
    <property type="entry name" value="PKS_KS"/>
    <property type="match status" value="1"/>
</dbReference>
<feature type="region of interest" description="Disordered" evidence="10">
    <location>
        <begin position="1038"/>
        <end position="1076"/>
    </location>
</feature>
<dbReference type="PROSITE" id="PS00012">
    <property type="entry name" value="PHOSPHOPANTETHEINE"/>
    <property type="match status" value="1"/>
</dbReference>
<dbReference type="Pfam" id="PF08659">
    <property type="entry name" value="KR"/>
    <property type="match status" value="1"/>
</dbReference>
<dbReference type="Proteomes" id="UP000664109">
    <property type="component" value="Unassembled WGS sequence"/>
</dbReference>
<evidence type="ECO:0000313" key="15">
    <source>
        <dbReference type="Proteomes" id="UP000664109"/>
    </source>
</evidence>
<dbReference type="InterPro" id="IPR050091">
    <property type="entry name" value="PKS_NRPS_Biosynth_Enz"/>
</dbReference>
<dbReference type="SUPFAM" id="SSF53901">
    <property type="entry name" value="Thiolase-like"/>
    <property type="match status" value="1"/>
</dbReference>
<feature type="region of interest" description="N-terminal hotdog fold" evidence="9">
    <location>
        <begin position="933"/>
        <end position="1060"/>
    </location>
</feature>
<dbReference type="CDD" id="cd00833">
    <property type="entry name" value="PKS"/>
    <property type="match status" value="1"/>
</dbReference>
<dbReference type="SMART" id="SM00822">
    <property type="entry name" value="PKS_KR"/>
    <property type="match status" value="1"/>
</dbReference>
<evidence type="ECO:0000256" key="1">
    <source>
        <dbReference type="ARBA" id="ARBA00001957"/>
    </source>
</evidence>
<dbReference type="SUPFAM" id="SSF101173">
    <property type="entry name" value="Docking domain B of the erythromycin polyketide synthase (DEBS)"/>
    <property type="match status" value="1"/>
</dbReference>
<dbReference type="InterPro" id="IPR020841">
    <property type="entry name" value="PKS_Beta-ketoAc_synthase_dom"/>
</dbReference>
<dbReference type="Gene3D" id="3.40.47.10">
    <property type="match status" value="1"/>
</dbReference>
<dbReference type="InterPro" id="IPR016036">
    <property type="entry name" value="Malonyl_transacylase_ACP-bd"/>
</dbReference>
<dbReference type="InterPro" id="IPR020806">
    <property type="entry name" value="PKS_PP-bd"/>
</dbReference>
<keyword evidence="5" id="KW-0808">Transferase</keyword>
<dbReference type="InterPro" id="IPR049900">
    <property type="entry name" value="PKS_mFAS_DH"/>
</dbReference>
<feature type="active site" description="Proton acceptor; for dehydratase activity" evidence="9">
    <location>
        <position position="965"/>
    </location>
</feature>
<evidence type="ECO:0000259" key="12">
    <source>
        <dbReference type="PROSITE" id="PS52004"/>
    </source>
</evidence>
<dbReference type="InterPro" id="IPR036736">
    <property type="entry name" value="ACP-like_sf"/>
</dbReference>
<evidence type="ECO:0000256" key="10">
    <source>
        <dbReference type="SAM" id="MobiDB-lite"/>
    </source>
</evidence>
<proteinExistence type="predicted"/>
<dbReference type="PANTHER" id="PTHR43775">
    <property type="entry name" value="FATTY ACID SYNTHASE"/>
    <property type="match status" value="1"/>
</dbReference>
<dbReference type="InterPro" id="IPR014043">
    <property type="entry name" value="Acyl_transferase_dom"/>
</dbReference>
<dbReference type="Pfam" id="PF08990">
    <property type="entry name" value="Docking"/>
    <property type="match status" value="1"/>
</dbReference>
<dbReference type="Pfam" id="PF00698">
    <property type="entry name" value="Acyl_transf_1"/>
    <property type="match status" value="1"/>
</dbReference>
<dbReference type="PROSITE" id="PS50075">
    <property type="entry name" value="CARRIER"/>
    <property type="match status" value="1"/>
</dbReference>
<dbReference type="Pfam" id="PF16197">
    <property type="entry name" value="KAsynt_C_assoc"/>
    <property type="match status" value="1"/>
</dbReference>
<evidence type="ECO:0000256" key="6">
    <source>
        <dbReference type="ARBA" id="ARBA00023194"/>
    </source>
</evidence>
<dbReference type="InterPro" id="IPR013968">
    <property type="entry name" value="PKS_KR"/>
</dbReference>
<dbReference type="PROSITE" id="PS52019">
    <property type="entry name" value="PKS_MFAS_DH"/>
    <property type="match status" value="1"/>
</dbReference>
<keyword evidence="8" id="KW-0012">Acyltransferase</keyword>
<dbReference type="InterPro" id="IPR020807">
    <property type="entry name" value="PKS_DH"/>
</dbReference>
<feature type="active site" description="Proton donor; for dehydratase activity" evidence="9">
    <location>
        <position position="1134"/>
    </location>
</feature>
<feature type="compositionally biased region" description="Basic and acidic residues" evidence="10">
    <location>
        <begin position="1038"/>
        <end position="1047"/>
    </location>
</feature>
<dbReference type="Gene3D" id="1.10.1200.10">
    <property type="entry name" value="ACP-like"/>
    <property type="match status" value="1"/>
</dbReference>
<dbReference type="Pfam" id="PF14765">
    <property type="entry name" value="PS-DH"/>
    <property type="match status" value="1"/>
</dbReference>
<name>A0ABS2ULX0_9ACTN</name>
<sequence length="1858" mass="192178">MTNEAKLTEYLKRVTLDLHKAERRLRDIEERAHEPVAVVGMGCRFPGGVVSPEGLWGLVSGGVDAVSVFPGDRGWDVEGLFHPDPDHVGTSYARHGGFVRGVADFDAGFFGISPREALAMDPQQRLLLETSWEAVERARIDPLSLRGSRTGVFVGVVHNGYGPLLHEASEGVQGFLLTGNTSGVASGRLAYVLGLEGPALTIDTACSSSLVALHQACVSLRRGECDLALAGGASVMPHPGMFVEFSRQRGLAVDGRCKAFGAGADGTVWGEGAASLVLERLSDAVRLGHPVLAVVSGSAVNQDGASNGLTAPSGGAQERVIAGALADAGVCASEVDVVEAHGTGTALGDPIEAGALLAVFGPGRERGRALLVGSLKSNIGHAQAAAGLGGVIKMVMAMRAGVVPASLYAGEVSPHVDWSSGAVEVVSRAVRWPESGGRRRAGVSAFGISGTNAHVIVEEPPGTASETTPEASPVVGPVVWCVSGASVEGLRAQAARLRVFLEERPDVEPAAVGRSLVSTRALLEHRAVVVGEDRAELLAGLDALARDENTAQVSTATPGSGRTAFLFPGQGSQRPGTGAELYRTYPVFAEALDAVCAQFDRHLDRPLREVVFAEQGSPEAALLDRTAYAQPAIFALQTALHALVRSMGPAPDLLLGHSVGGIAAAHAAGVLDLADACTLVAARARLMEAAPDDGAMVAVEAEESEMRVCLGEFGDSVSVAGVNAPRSVVISGEDATVEKIASYWAARGRRTTRLRVSHAFHSAMMNGVLDEFRAVARTLTYHPPAVPVVSDLTGLPATGDDLRTPDYWVRHLRETVRFMDGARTLLAEGVHTFLELGSGATLTAFVEECAAAGATTPPPVLAHALHHDRPEARTLATALARIHVANVAVARPRIGHDERTPEVDLPTYAFQGRRHWLDHGTARRPRAGAQGAHPLLGTRIELASGRESWFAGELSTTGPWFTEGHVVADRTVLPGSAMLEWALAAVRPAGPTAPGGWTLRDVSFDAFLPLPADGGPVPVQAVAEGTSATRRVRCLSRRPDGPAEWTEHATVGAAGPSDRPAPAPAREAEPTGAMPELPTGRLYDAYRAVSLDYGPAYRALRRVWSDGDRAVARVEVPEAARDKDVYLLHPVVLDACFQTLIAFADDGALRVPVGLERLDVYAPLPPEVTCRARRRDAEGGEDVLLDLDVLSAGGEVLAVVEGLRFRVVPDGSTPPAARTYAVTWQPSAAVPAATAVREGDWLVSGADAAAVTAWCAGLAARGVTATAVPTAPGAGDTGGPAATARRAFEDIHRSGAAVAGLILLTDGVPGTASGTPAGDARTAPGAAEPAGATAPAPSGTAAGDGVVATAYRLAEDGTAVLGAFLRSFAARRPDVVVCTSGATTPDGGHLAPGRSVLTGLTRAVVAEHPELTCVQVDVGSGDSGDPAPAPDEVLGRVAALGGSGHLAVRAGRWYEARLAETAAPAAAPGPLPVRAGATYLITGGLGGIGLAVAGRLADRGADTLLLVGRTLPAATPPGIAALRERGVRVETVAADVADEAALDRLLSRAETELPPLHGIVHAAGVTDGAAVEEADRDGLRRAMDPKVRGAWLLHERTRGLDLGFFVLCSALGALTGLAGQPGYLMANSFLDALAVHRRREGLPALSVGWGAWSGVGMAADRGLLDGFAALGFHGMTPDEALDALDRVPADGTGHVAVGAVDWARLAAAADRARPDTLVAGLLPAVTGPAAGTPGGGDTAQELARLAVERPDEAPEAVLGRLLDTVASVLGLSDAEREAMRPAFGHRRLNELGFDSLTTIRLRNRLRADFLADVPADFLFGGGTARRIAELICRQLAAMSVLAADDEELDDAGTEVLTL</sequence>
<evidence type="ECO:0000256" key="5">
    <source>
        <dbReference type="ARBA" id="ARBA00022679"/>
    </source>
</evidence>
<dbReference type="SMART" id="SM00823">
    <property type="entry name" value="PKS_PP"/>
    <property type="match status" value="1"/>
</dbReference>
<dbReference type="SUPFAM" id="SSF55048">
    <property type="entry name" value="Probable ACP-binding domain of malonyl-CoA ACP transacylase"/>
    <property type="match status" value="1"/>
</dbReference>
<comment type="caution">
    <text evidence="14">The sequence shown here is derived from an EMBL/GenBank/DDBJ whole genome shotgun (WGS) entry which is preliminary data.</text>
</comment>
<keyword evidence="4" id="KW-0597">Phosphoprotein</keyword>
<keyword evidence="6" id="KW-0045">Antibiotic biosynthesis</keyword>
<dbReference type="InterPro" id="IPR016035">
    <property type="entry name" value="Acyl_Trfase/lysoPLipase"/>
</dbReference>
<evidence type="ECO:0000259" key="11">
    <source>
        <dbReference type="PROSITE" id="PS50075"/>
    </source>
</evidence>
<accession>A0ABS2ULX0</accession>
<evidence type="ECO:0000256" key="2">
    <source>
        <dbReference type="ARBA" id="ARBA00004792"/>
    </source>
</evidence>
<evidence type="ECO:0000256" key="3">
    <source>
        <dbReference type="ARBA" id="ARBA00022450"/>
    </source>
</evidence>
<evidence type="ECO:0000259" key="13">
    <source>
        <dbReference type="PROSITE" id="PS52019"/>
    </source>
</evidence>
<evidence type="ECO:0000256" key="9">
    <source>
        <dbReference type="PROSITE-ProRule" id="PRU01363"/>
    </source>
</evidence>
<dbReference type="Gene3D" id="3.40.366.10">
    <property type="entry name" value="Malonyl-Coenzyme A Acyl Carrier Protein, domain 2"/>
    <property type="match status" value="1"/>
</dbReference>
<dbReference type="Gene3D" id="3.10.129.110">
    <property type="entry name" value="Polyketide synthase dehydratase"/>
    <property type="match status" value="1"/>
</dbReference>
<feature type="region of interest" description="Disordered" evidence="10">
    <location>
        <begin position="1312"/>
        <end position="1341"/>
    </location>
</feature>
<dbReference type="InterPro" id="IPR006162">
    <property type="entry name" value="Ppantetheine_attach_site"/>
</dbReference>
<reference evidence="14 15" key="1">
    <citation type="journal article" date="2016" name="Arch. Microbiol.">
        <title>Streptomyces zhihengii sp. nov., isolated from rhizospheric soil of Psammosilene tunicoides.</title>
        <authorList>
            <person name="Huang M.J."/>
            <person name="Fei J.J."/>
            <person name="Salam N."/>
            <person name="Kim C.J."/>
            <person name="Hozzein W.N."/>
            <person name="Xiao M."/>
            <person name="Huang H.Q."/>
            <person name="Li W.J."/>
        </authorList>
    </citation>
    <scope>NUCLEOTIDE SEQUENCE [LARGE SCALE GENOMIC DNA]</scope>
    <source>
        <strain evidence="14 15">YIM T102</strain>
    </source>
</reference>
<dbReference type="InterPro" id="IPR001227">
    <property type="entry name" value="Ac_transferase_dom_sf"/>
</dbReference>
<feature type="domain" description="Ketosynthase family 3 (KS3)" evidence="12">
    <location>
        <begin position="33"/>
        <end position="459"/>
    </location>
</feature>
<evidence type="ECO:0000256" key="7">
    <source>
        <dbReference type="ARBA" id="ARBA00023268"/>
    </source>
</evidence>
<dbReference type="InterPro" id="IPR009081">
    <property type="entry name" value="PP-bd_ACP"/>
</dbReference>
<feature type="domain" description="Carrier" evidence="11">
    <location>
        <begin position="1752"/>
        <end position="1835"/>
    </location>
</feature>
<feature type="domain" description="PKS/mFAS DH" evidence="13">
    <location>
        <begin position="933"/>
        <end position="1214"/>
    </location>
</feature>
<dbReference type="SUPFAM" id="SSF47336">
    <property type="entry name" value="ACP-like"/>
    <property type="match status" value="1"/>
</dbReference>
<evidence type="ECO:0000313" key="14">
    <source>
        <dbReference type="EMBL" id="MBM9618497.1"/>
    </source>
</evidence>
<keyword evidence="3" id="KW-0596">Phosphopantetheine</keyword>
<dbReference type="PANTHER" id="PTHR43775:SF51">
    <property type="entry name" value="INACTIVE PHENOLPHTHIOCEROL SYNTHESIS POLYKETIDE SYNTHASE TYPE I PKS1-RELATED"/>
    <property type="match status" value="1"/>
</dbReference>
<dbReference type="InterPro" id="IPR018201">
    <property type="entry name" value="Ketoacyl_synth_AS"/>
</dbReference>
<dbReference type="InterPro" id="IPR036299">
    <property type="entry name" value="Polyketide_synth_docking_sf"/>
</dbReference>